<dbReference type="InterPro" id="IPR035985">
    <property type="entry name" value="Ubiquitin-activating_enz"/>
</dbReference>
<keyword evidence="1" id="KW-1133">Transmembrane helix</keyword>
<dbReference type="AlphaFoldDB" id="A0AAN8FNJ7"/>
<keyword evidence="3" id="KW-1185">Reference proteome</keyword>
<dbReference type="Proteomes" id="UP001331761">
    <property type="component" value="Unassembled WGS sequence"/>
</dbReference>
<evidence type="ECO:0000256" key="1">
    <source>
        <dbReference type="SAM" id="Phobius"/>
    </source>
</evidence>
<keyword evidence="1" id="KW-0472">Membrane</keyword>
<dbReference type="EMBL" id="WIXE01005535">
    <property type="protein sequence ID" value="KAK5982117.1"/>
    <property type="molecule type" value="Genomic_DNA"/>
</dbReference>
<keyword evidence="1" id="KW-0812">Transmembrane</keyword>
<organism evidence="2 3">
    <name type="scientific">Trichostrongylus colubriformis</name>
    <name type="common">Black scour worm</name>
    <dbReference type="NCBI Taxonomy" id="6319"/>
    <lineage>
        <taxon>Eukaryota</taxon>
        <taxon>Metazoa</taxon>
        <taxon>Ecdysozoa</taxon>
        <taxon>Nematoda</taxon>
        <taxon>Chromadorea</taxon>
        <taxon>Rhabditida</taxon>
        <taxon>Rhabditina</taxon>
        <taxon>Rhabditomorpha</taxon>
        <taxon>Strongyloidea</taxon>
        <taxon>Trichostrongylidae</taxon>
        <taxon>Trichostrongylus</taxon>
    </lineage>
</organism>
<dbReference type="SUPFAM" id="SSF69572">
    <property type="entry name" value="Activating enzymes of the ubiquitin-like proteins"/>
    <property type="match status" value="1"/>
</dbReference>
<protein>
    <submittedName>
        <fullName evidence="2">ThiF domain-containing protein</fullName>
    </submittedName>
</protein>
<feature type="non-terminal residue" evidence="2">
    <location>
        <position position="1"/>
    </location>
</feature>
<accession>A0AAN8FNJ7</accession>
<name>A0AAN8FNJ7_TRICO</name>
<sequence length="156" mass="17741">SHCRTFADARKTRSKAETAAAALQRIYPSIESEAVLLTVLMPGYTVAPREEAALVRDVEAIEQLVCAHDVVFLCFRQSRSQMVTHRIGQQAWQAIVFRWRSLGFDNYVVIRHGVRYHIYLRWYCYTVLVLACYFCSGVTAAGNSSTDRTLDQQCTV</sequence>
<comment type="caution">
    <text evidence="2">The sequence shown here is derived from an EMBL/GenBank/DDBJ whole genome shotgun (WGS) entry which is preliminary data.</text>
</comment>
<proteinExistence type="predicted"/>
<dbReference type="GO" id="GO:0008641">
    <property type="term" value="F:ubiquitin-like modifier activating enzyme activity"/>
    <property type="evidence" value="ECO:0007669"/>
    <property type="project" value="InterPro"/>
</dbReference>
<dbReference type="Gene3D" id="3.40.50.720">
    <property type="entry name" value="NAD(P)-binding Rossmann-like Domain"/>
    <property type="match status" value="1"/>
</dbReference>
<feature type="non-terminal residue" evidence="2">
    <location>
        <position position="156"/>
    </location>
</feature>
<reference evidence="2 3" key="1">
    <citation type="submission" date="2019-10" db="EMBL/GenBank/DDBJ databases">
        <title>Assembly and Annotation for the nematode Trichostrongylus colubriformis.</title>
        <authorList>
            <person name="Martin J."/>
        </authorList>
    </citation>
    <scope>NUCLEOTIDE SEQUENCE [LARGE SCALE GENOMIC DNA]</scope>
    <source>
        <strain evidence="2">G859</strain>
        <tissue evidence="2">Whole worm</tissue>
    </source>
</reference>
<feature type="transmembrane region" description="Helical" evidence="1">
    <location>
        <begin position="122"/>
        <end position="142"/>
    </location>
</feature>
<evidence type="ECO:0000313" key="3">
    <source>
        <dbReference type="Proteomes" id="UP001331761"/>
    </source>
</evidence>
<evidence type="ECO:0000313" key="2">
    <source>
        <dbReference type="EMBL" id="KAK5982117.1"/>
    </source>
</evidence>
<gene>
    <name evidence="2" type="ORF">GCK32_018352</name>
</gene>